<feature type="chain" id="PRO_5002665563" description="Ice-binding protein C-terminal domain-containing protein" evidence="2">
    <location>
        <begin position="25"/>
        <end position="245"/>
    </location>
</feature>
<gene>
    <name evidence="4" type="ORF">NB231_07852</name>
</gene>
<evidence type="ECO:0000256" key="1">
    <source>
        <dbReference type="SAM" id="Phobius"/>
    </source>
</evidence>
<protein>
    <recommendedName>
        <fullName evidence="3">Ice-binding protein C-terminal domain-containing protein</fullName>
    </recommendedName>
</protein>
<name>A4BTG5_9GAMM</name>
<evidence type="ECO:0000256" key="2">
    <source>
        <dbReference type="SAM" id="SignalP"/>
    </source>
</evidence>
<evidence type="ECO:0000259" key="3">
    <source>
        <dbReference type="Pfam" id="PF07589"/>
    </source>
</evidence>
<dbReference type="Pfam" id="PF07589">
    <property type="entry name" value="PEP-CTERM"/>
    <property type="match status" value="1"/>
</dbReference>
<keyword evidence="5" id="KW-1185">Reference proteome</keyword>
<dbReference type="AlphaFoldDB" id="A4BTG5"/>
<dbReference type="HOGENOM" id="CLU_1132667_0_0_6"/>
<dbReference type="InterPro" id="IPR013424">
    <property type="entry name" value="Ice-binding_C"/>
</dbReference>
<accession>A4BTG5</accession>
<dbReference type="EMBL" id="AAOF01000013">
    <property type="protein sequence ID" value="EAR21067.1"/>
    <property type="molecule type" value="Genomic_DNA"/>
</dbReference>
<proteinExistence type="predicted"/>
<dbReference type="Proteomes" id="UP000003374">
    <property type="component" value="Unassembled WGS sequence"/>
</dbReference>
<keyword evidence="1" id="KW-0812">Transmembrane</keyword>
<dbReference type="RefSeq" id="WP_005001188.1">
    <property type="nucleotide sequence ID" value="NZ_CH672427.1"/>
</dbReference>
<feature type="signal peptide" evidence="2">
    <location>
        <begin position="1"/>
        <end position="24"/>
    </location>
</feature>
<sequence length="245" mass="26171">MELGKTLGALFVSGLLTFASAASANIVTVNFTGNGGLQAGDSMNFSSGGVNVTATAGAFALNGEHSISSRIGQYSRGLGNTTNYAYDWERCFIRCINGTRTVSDRSHEVDDHYEQSGHGVREFIKLDLGGLMASLIGIQFGYHGSNDDSATAISISPMNIIYSGGESSVEADDFTPHLASVFWIGAYDPNNNNNDWKLKNATFQIEDPRPPSSVPLPATWALFGAGVAGLGLMRRKRAHARRAKD</sequence>
<feature type="domain" description="Ice-binding protein C-terminal" evidence="3">
    <location>
        <begin position="213"/>
        <end position="235"/>
    </location>
</feature>
<evidence type="ECO:0000313" key="5">
    <source>
        <dbReference type="Proteomes" id="UP000003374"/>
    </source>
</evidence>
<keyword evidence="2" id="KW-0732">Signal</keyword>
<feature type="transmembrane region" description="Helical" evidence="1">
    <location>
        <begin position="214"/>
        <end position="233"/>
    </location>
</feature>
<organism evidence="4 5">
    <name type="scientific">Nitrococcus mobilis Nb-231</name>
    <dbReference type="NCBI Taxonomy" id="314278"/>
    <lineage>
        <taxon>Bacteria</taxon>
        <taxon>Pseudomonadati</taxon>
        <taxon>Pseudomonadota</taxon>
        <taxon>Gammaproteobacteria</taxon>
        <taxon>Chromatiales</taxon>
        <taxon>Ectothiorhodospiraceae</taxon>
        <taxon>Nitrococcus</taxon>
    </lineage>
</organism>
<reference evidence="4 5" key="1">
    <citation type="submission" date="2006-02" db="EMBL/GenBank/DDBJ databases">
        <authorList>
            <person name="Waterbury J."/>
            <person name="Ferriera S."/>
            <person name="Johnson J."/>
            <person name="Kravitz S."/>
            <person name="Halpern A."/>
            <person name="Remington K."/>
            <person name="Beeson K."/>
            <person name="Tran B."/>
            <person name="Rogers Y.-H."/>
            <person name="Friedman R."/>
            <person name="Venter J.C."/>
        </authorList>
    </citation>
    <scope>NUCLEOTIDE SEQUENCE [LARGE SCALE GENOMIC DNA]</scope>
    <source>
        <strain evidence="4 5">Nb-231</strain>
    </source>
</reference>
<keyword evidence="1" id="KW-1133">Transmembrane helix</keyword>
<evidence type="ECO:0000313" key="4">
    <source>
        <dbReference type="EMBL" id="EAR21067.1"/>
    </source>
</evidence>
<keyword evidence="1" id="KW-0472">Membrane</keyword>
<comment type="caution">
    <text evidence="4">The sequence shown here is derived from an EMBL/GenBank/DDBJ whole genome shotgun (WGS) entry which is preliminary data.</text>
</comment>